<dbReference type="Gene3D" id="3.60.10.10">
    <property type="entry name" value="Endonuclease/exonuclease/phosphatase"/>
    <property type="match status" value="1"/>
</dbReference>
<dbReference type="GO" id="GO:0008094">
    <property type="term" value="F:ATP-dependent activity, acting on DNA"/>
    <property type="evidence" value="ECO:0007669"/>
    <property type="project" value="InterPro"/>
</dbReference>
<feature type="compositionally biased region" description="Low complexity" evidence="1">
    <location>
        <begin position="1387"/>
        <end position="1403"/>
    </location>
</feature>
<feature type="compositionally biased region" description="Basic and acidic residues" evidence="1">
    <location>
        <begin position="1404"/>
        <end position="1422"/>
    </location>
</feature>
<reference evidence="4 5" key="1">
    <citation type="submission" date="2016-02" db="EMBL/GenBank/DDBJ databases">
        <title>Genome analysis of coral dinoflagellate symbionts highlights evolutionary adaptations to a symbiotic lifestyle.</title>
        <authorList>
            <person name="Aranda M."/>
            <person name="Li Y."/>
            <person name="Liew Y.J."/>
            <person name="Baumgarten S."/>
            <person name="Simakov O."/>
            <person name="Wilson M."/>
            <person name="Piel J."/>
            <person name="Ashoor H."/>
            <person name="Bougouffa S."/>
            <person name="Bajic V.B."/>
            <person name="Ryu T."/>
            <person name="Ravasi T."/>
            <person name="Bayer T."/>
            <person name="Micklem G."/>
            <person name="Kim H."/>
            <person name="Bhak J."/>
            <person name="Lajeunesse T.C."/>
            <person name="Voolstra C.R."/>
        </authorList>
    </citation>
    <scope>NUCLEOTIDE SEQUENCE [LARGE SCALE GENOMIC DNA]</scope>
    <source>
        <strain evidence="4 5">CCMP2467</strain>
    </source>
</reference>
<dbReference type="OrthoDB" id="419176at2759"/>
<dbReference type="FunFam" id="3.40.50.300:FF:002221">
    <property type="entry name" value="RuvB-like 2"/>
    <property type="match status" value="1"/>
</dbReference>
<feature type="chain" id="PRO_5012186823" evidence="2">
    <location>
        <begin position="16"/>
        <end position="1969"/>
    </location>
</feature>
<feature type="region of interest" description="Disordered" evidence="1">
    <location>
        <begin position="1370"/>
        <end position="1484"/>
    </location>
</feature>
<protein>
    <submittedName>
        <fullName evidence="4">RuvB-like 2</fullName>
    </submittedName>
</protein>
<feature type="compositionally biased region" description="Polar residues" evidence="1">
    <location>
        <begin position="1471"/>
        <end position="1480"/>
    </location>
</feature>
<dbReference type="InterPro" id="IPR010339">
    <property type="entry name" value="TIP49_P-loop"/>
</dbReference>
<feature type="compositionally biased region" description="Low complexity" evidence="1">
    <location>
        <begin position="336"/>
        <end position="369"/>
    </location>
</feature>
<gene>
    <name evidence="4" type="primary">ruvbl2</name>
    <name evidence="4" type="ORF">AK812_SmicGene38649</name>
</gene>
<dbReference type="Pfam" id="PF00078">
    <property type="entry name" value="RVT_1"/>
    <property type="match status" value="1"/>
</dbReference>
<dbReference type="SUPFAM" id="SSF56219">
    <property type="entry name" value="DNase I-like"/>
    <property type="match status" value="1"/>
</dbReference>
<dbReference type="InterPro" id="IPR027417">
    <property type="entry name" value="P-loop_NTPase"/>
</dbReference>
<dbReference type="InterPro" id="IPR000477">
    <property type="entry name" value="RT_dom"/>
</dbReference>
<dbReference type="PANTHER" id="PTHR11093">
    <property type="entry name" value="RUVB-RELATED REPTIN AND PONTIN"/>
    <property type="match status" value="1"/>
</dbReference>
<dbReference type="PROSITE" id="PS50878">
    <property type="entry name" value="RT_POL"/>
    <property type="match status" value="1"/>
</dbReference>
<organism evidence="4 5">
    <name type="scientific">Symbiodinium microadriaticum</name>
    <name type="common">Dinoflagellate</name>
    <name type="synonym">Zooxanthella microadriatica</name>
    <dbReference type="NCBI Taxonomy" id="2951"/>
    <lineage>
        <taxon>Eukaryota</taxon>
        <taxon>Sar</taxon>
        <taxon>Alveolata</taxon>
        <taxon>Dinophyceae</taxon>
        <taxon>Suessiales</taxon>
        <taxon>Symbiodiniaceae</taxon>
        <taxon>Symbiodinium</taxon>
    </lineage>
</organism>
<dbReference type="EMBL" id="LSRX01001336">
    <property type="protein sequence ID" value="OLP80877.1"/>
    <property type="molecule type" value="Genomic_DNA"/>
</dbReference>
<evidence type="ECO:0000256" key="2">
    <source>
        <dbReference type="SAM" id="SignalP"/>
    </source>
</evidence>
<keyword evidence="5" id="KW-1185">Reference proteome</keyword>
<evidence type="ECO:0000259" key="3">
    <source>
        <dbReference type="PROSITE" id="PS50878"/>
    </source>
</evidence>
<proteinExistence type="predicted"/>
<name>A0A1Q9CDF5_SYMMI</name>
<feature type="signal peptide" evidence="2">
    <location>
        <begin position="1"/>
        <end position="15"/>
    </location>
</feature>
<dbReference type="Gene3D" id="3.40.50.300">
    <property type="entry name" value="P-loop containing nucleotide triphosphate hydrolases"/>
    <property type="match status" value="3"/>
</dbReference>
<dbReference type="Proteomes" id="UP000186817">
    <property type="component" value="Unassembled WGS sequence"/>
</dbReference>
<evidence type="ECO:0000256" key="1">
    <source>
        <dbReference type="SAM" id="MobiDB-lite"/>
    </source>
</evidence>
<accession>A0A1Q9CDF5</accession>
<dbReference type="GO" id="GO:0005524">
    <property type="term" value="F:ATP binding"/>
    <property type="evidence" value="ECO:0007669"/>
    <property type="project" value="InterPro"/>
</dbReference>
<dbReference type="InterPro" id="IPR036691">
    <property type="entry name" value="Endo/exonu/phosph_ase_sf"/>
</dbReference>
<dbReference type="SUPFAM" id="SSF50249">
    <property type="entry name" value="Nucleic acid-binding proteins"/>
    <property type="match status" value="1"/>
</dbReference>
<evidence type="ECO:0000313" key="5">
    <source>
        <dbReference type="Proteomes" id="UP000186817"/>
    </source>
</evidence>
<dbReference type="SUPFAM" id="SSF52540">
    <property type="entry name" value="P-loop containing nucleoside triphosphate hydrolases"/>
    <property type="match status" value="1"/>
</dbReference>
<dbReference type="InterPro" id="IPR012340">
    <property type="entry name" value="NA-bd_OB-fold"/>
</dbReference>
<dbReference type="Pfam" id="PF06068">
    <property type="entry name" value="TIP49"/>
    <property type="match status" value="2"/>
</dbReference>
<feature type="region of interest" description="Disordered" evidence="1">
    <location>
        <begin position="336"/>
        <end position="373"/>
    </location>
</feature>
<comment type="caution">
    <text evidence="4">The sequence shown here is derived from an EMBL/GenBank/DDBJ whole genome shotgun (WGS) entry which is preliminary data.</text>
</comment>
<feature type="domain" description="Reverse transcriptase" evidence="3">
    <location>
        <begin position="958"/>
        <end position="1226"/>
    </location>
</feature>
<sequence>MLKLGVSLHMLLVDAVELNLCYQAYVSMHSIPTTRSAGPRSRMASTDPRKIAEVRDVHRLERIGAHSHIRGLGLDDALDARMVSQGMVGQNGARRAAGVILSMIQEEKIAGRAVLIAGQPGTGKTAIAMGMAKALGDDTPFTMLAGSEIFSLEMSKTEALTQAFRRSIGVRIREEAEIIEGEVVEIEIERPANGQAATFGKMTLKTTEMETMYDLGQKMIETIQKEQIQAGDIITIDKSSGKISLLGRSFARSRDYDAMGPQTRFVQCPEGELQKRKEVVHTVNLHEIDVINSRQQGFLALFAGDTGEIKHEAEWYPPELRLGSLLCYSCSDSSGSGSDNDSSVALSDLSSSPGDAAQPSADTAAEAAASISERDQVEPDRMVYLAKRASFIEELAKLLCWAHLERSLRQSDSTPKQVAAQMRDYRKRHWRDTSRDLQTDVCAALSRESSQDLEHMVAAMRCTLDSEPPINDLRWIMGLASQPGHLLPDRALALQRMQQAIYTSWRETVGAGEASLLAKTAAELADNALYLMALRLLWPLLSSDQHLEASLAMLAFQDWDATASDRETQTTSRTSLCGLPSERNLELQAWLRSPEGHDVQIAVVQETHWRGPLEYRTDRFFAVHSGSTKSEAGLLVLVDKQAFAESTIQHREIIPGRLLHVRVETSPCLDLVVGYQHAWSLPRANVAATAAKDAVLAKRAEFWAQLTTLLSALPVRNRVLFLGDLNTTFGTEGSSVGRGILTRQGSHAPDTPFAQAWQHATSSLPNQLPVQAQRTDYRPVLKLWRLRQTVRDLLPEARHSARVMFRLWQCRAALQAHQRELRRLCRANKRLKFDQMLQAAAATAPGLQRVHQVLRVFAPKAPRRKLQLRASNGMPLCIAETVEAISVYYTDLFGRTVLSCSLPAPTTPLQITTAEFQCALQGLPGNKALPPSVSPAALWTLAADTLAAKLLPQVNHWLRHMHLPPPDDWLIADICLLPKPNKPVAGPETLRPISLLHPVAKALAVVINVRLRPQLQTLVQELPQFSYLEGRSVQDALDRAMAHCSHVRSILHAQLQNPHLKRQGHAPAACRGGVTLSLDLQQAFDLMPRDSLLSAMQLANLDYSIQYAVLQLHSHAHMRFAHGGCTATVRTTNGVRQGCGLAPSLWCLFTCLVLTHIQKEISSEATTVYADDFLFQWTVESPQHFEQIVAQIGYILRTLDSFGMRVSPTKTVLLVSLKGPLAGSTLRPHVWKLPGKGRHLRIPLQTEAVFQAQQFMLLPVVAQHTYLGAKLSYSSPEALTLKERMKLSWTAFGRLLPALRSAGLTLNQRVQLWQSCVLSSLLHSLDSAGLVPGLMAETEPTVISPEAAAAAEMNQGLLTPESQAKLLQGMMQGSGDNNPLGLNLHGANPSTAAPSTASSANPPSDKEVGDDMDTTLRDKRAAPENPGLPWNLQAEQSQTGKGGKFPRQESKGNTRDYGGGWSRDHRRSPGQRRQQWTSGESDTRAVKDVTDKKILNLCTALTNLVLRHEDQMSINRSQSNYVMFCQSKGLLTVVPEFINAIQAWKEAKEKQPETITLPMRAFLLKQWLDLLTKRFEACLASDTSRAQAAEMLVLDSNGMVPYLEWDQQAKEMKVKKDREPMRPEQVMEMLTRMQALALQPLAVMRFHAIHKLGWQMSSEVVPMMLEIGGRTPEANRLWEDFGRLSHSGATRCVATSLRPDKMGRSALATAVQKLSDGMCAPSDCVTLAITAMLMPFLGLSILSGSWQSWQRVERQCVELDAGCTWPLLLPAPLHTLATEPTGAVSLQSLIDEWTNSQAGLHGLSTEPLALLLQVNRFVPCPDGVHKVTVPVVPETYIHVPRFENSLEDADPLSLQYSRYCRVSSFLHFGERPSEGHYRAILYDTNIGALITDDDVAAAGLSQAEASAYHSQGYAFIYRLCPVREQIDAKVAEWREEGKADIVPGVLFIDEVHMLDIECFSFLNRALEAP</sequence>
<evidence type="ECO:0000313" key="4">
    <source>
        <dbReference type="EMBL" id="OLP80877.1"/>
    </source>
</evidence>
<keyword evidence="2" id="KW-0732">Signal</keyword>
<dbReference type="InterPro" id="IPR027238">
    <property type="entry name" value="RuvB-like"/>
</dbReference>